<organism evidence="1 2">
    <name type="scientific">Candidatus Magnetoglobus multicellularis str. Araruama</name>
    <dbReference type="NCBI Taxonomy" id="890399"/>
    <lineage>
        <taxon>Bacteria</taxon>
        <taxon>Pseudomonadati</taxon>
        <taxon>Thermodesulfobacteriota</taxon>
        <taxon>Desulfobacteria</taxon>
        <taxon>Desulfobacterales</taxon>
        <taxon>Desulfobacteraceae</taxon>
        <taxon>Candidatus Magnetoglobus</taxon>
    </lineage>
</organism>
<reference evidence="2" key="1">
    <citation type="submission" date="2012-11" db="EMBL/GenBank/DDBJ databases">
        <authorList>
            <person name="Lucero-Rivera Y.E."/>
            <person name="Tovar-Ramirez D."/>
        </authorList>
    </citation>
    <scope>NUCLEOTIDE SEQUENCE [LARGE SCALE GENOMIC DNA]</scope>
    <source>
        <strain evidence="2">Araruama</strain>
    </source>
</reference>
<evidence type="ECO:0000313" key="1">
    <source>
        <dbReference type="EMBL" id="ETR74681.1"/>
    </source>
</evidence>
<protein>
    <submittedName>
        <fullName evidence="1">Uncharacterized protein</fullName>
    </submittedName>
</protein>
<proteinExistence type="predicted"/>
<accession>A0A1V1PIF9</accession>
<dbReference type="Proteomes" id="UP000189670">
    <property type="component" value="Unassembled WGS sequence"/>
</dbReference>
<dbReference type="EMBL" id="ATBP01000001">
    <property type="protein sequence ID" value="ETR74681.1"/>
    <property type="molecule type" value="Genomic_DNA"/>
</dbReference>
<evidence type="ECO:0000313" key="2">
    <source>
        <dbReference type="Proteomes" id="UP000189670"/>
    </source>
</evidence>
<dbReference type="AlphaFoldDB" id="A0A1V1PIF9"/>
<name>A0A1V1PIF9_9BACT</name>
<sequence>MKISIDSKITRILQKPLKKSEQTQFSHCIDDVLRYISKNIDCLLDISPSCLKTQLLLAIADKSQCQKEMRLILPDHRFWLCSEYPLENIRIQSVDDYINDTNKVCGILLVDAGERIGDPQQGERLETVLMESDTETPLVLAMNSRSNMKSVIRWLSLIRNRKTQIVKIRLPIKLVPTFFTHTGEWLPLLDKKKLNRKIKDHLKTEKNKSISLRKNCIELH</sequence>
<comment type="caution">
    <text evidence="1">The sequence shown here is derived from an EMBL/GenBank/DDBJ whole genome shotgun (WGS) entry which is preliminary data.</text>
</comment>
<gene>
    <name evidence="1" type="ORF">OMM_00015</name>
</gene>